<dbReference type="Pfam" id="PF11333">
    <property type="entry name" value="DUF3135"/>
    <property type="match status" value="1"/>
</dbReference>
<reference evidence="1" key="1">
    <citation type="submission" date="2016-10" db="EMBL/GenBank/DDBJ databases">
        <title>Sequence of Gallionella enrichment culture.</title>
        <authorList>
            <person name="Poehlein A."/>
            <person name="Muehling M."/>
            <person name="Daniel R."/>
        </authorList>
    </citation>
    <scope>NUCLEOTIDE SEQUENCE</scope>
</reference>
<evidence type="ECO:0000313" key="1">
    <source>
        <dbReference type="EMBL" id="OIQ92623.1"/>
    </source>
</evidence>
<dbReference type="EMBL" id="MLJW01000227">
    <property type="protein sequence ID" value="OIQ92623.1"/>
    <property type="molecule type" value="Genomic_DNA"/>
</dbReference>
<name>A0A1J5RKX0_9ZZZZ</name>
<gene>
    <name evidence="1" type="ORF">GALL_254460</name>
</gene>
<organism evidence="1">
    <name type="scientific">mine drainage metagenome</name>
    <dbReference type="NCBI Taxonomy" id="410659"/>
    <lineage>
        <taxon>unclassified sequences</taxon>
        <taxon>metagenomes</taxon>
        <taxon>ecological metagenomes</taxon>
    </lineage>
</organism>
<comment type="caution">
    <text evidence="1">The sequence shown here is derived from an EMBL/GenBank/DDBJ whole genome shotgun (WGS) entry which is preliminary data.</text>
</comment>
<proteinExistence type="predicted"/>
<dbReference type="AlphaFoldDB" id="A0A1J5RKX0"/>
<protein>
    <submittedName>
        <fullName evidence="1">Uncharacterized protein</fullName>
    </submittedName>
</protein>
<accession>A0A1J5RKX0</accession>
<sequence>MTIFNFDTWTALARAKPQEFEIHRRRLIDEFLVKGNNIRRLRGLQFRIDMERTRARTPLNSCLRIYDLMLDSLLKLNHELTIATARNPSAASGKAKSNIIPFPKTTAKLHVPMHSPSLSEDQSPCK</sequence>
<dbReference type="InterPro" id="IPR021482">
    <property type="entry name" value="DUF3135"/>
</dbReference>